<dbReference type="Pfam" id="PF12796">
    <property type="entry name" value="Ank_2"/>
    <property type="match status" value="3"/>
</dbReference>
<evidence type="ECO:0000256" key="3">
    <source>
        <dbReference type="PROSITE-ProRule" id="PRU00023"/>
    </source>
</evidence>
<gene>
    <name evidence="4" type="ORF">ABLO99_00400</name>
</gene>
<keyword evidence="1" id="KW-0677">Repeat</keyword>
<evidence type="ECO:0000256" key="2">
    <source>
        <dbReference type="ARBA" id="ARBA00023043"/>
    </source>
</evidence>
<dbReference type="PROSITE" id="PS50088">
    <property type="entry name" value="ANK_REPEAT"/>
    <property type="match status" value="9"/>
</dbReference>
<proteinExistence type="predicted"/>
<dbReference type="AlphaFoldDB" id="A0AAU7Q2N8"/>
<keyword evidence="2 3" id="KW-0040">ANK repeat</keyword>
<dbReference type="SUPFAM" id="SSF48403">
    <property type="entry name" value="Ankyrin repeat"/>
    <property type="match status" value="2"/>
</dbReference>
<dbReference type="InterPro" id="IPR002110">
    <property type="entry name" value="Ankyrin_rpt"/>
</dbReference>
<name>A0AAU7Q2N8_9RICK</name>
<dbReference type="Pfam" id="PF13637">
    <property type="entry name" value="Ank_4"/>
    <property type="match status" value="2"/>
</dbReference>
<feature type="repeat" description="ANK" evidence="3">
    <location>
        <begin position="306"/>
        <end position="338"/>
    </location>
</feature>
<feature type="repeat" description="ANK" evidence="3">
    <location>
        <begin position="372"/>
        <end position="404"/>
    </location>
</feature>
<organism evidence="4">
    <name type="scientific">Wolbachia endosymbiont of Armadillidium arcangelii</name>
    <dbReference type="NCBI Taxonomy" id="3158571"/>
    <lineage>
        <taxon>Bacteria</taxon>
        <taxon>Pseudomonadati</taxon>
        <taxon>Pseudomonadota</taxon>
        <taxon>Alphaproteobacteria</taxon>
        <taxon>Rickettsiales</taxon>
        <taxon>Anaplasmataceae</taxon>
        <taxon>Wolbachieae</taxon>
        <taxon>Wolbachia</taxon>
    </lineage>
</organism>
<dbReference type="PROSITE" id="PS50297">
    <property type="entry name" value="ANK_REP_REGION"/>
    <property type="match status" value="9"/>
</dbReference>
<evidence type="ECO:0000313" key="4">
    <source>
        <dbReference type="EMBL" id="XBS67210.1"/>
    </source>
</evidence>
<feature type="repeat" description="ANK" evidence="3">
    <location>
        <begin position="224"/>
        <end position="256"/>
    </location>
</feature>
<protein>
    <submittedName>
        <fullName evidence="4">Ankyrin repeat domain-containing protein</fullName>
    </submittedName>
</protein>
<dbReference type="Gene3D" id="1.25.40.20">
    <property type="entry name" value="Ankyrin repeat-containing domain"/>
    <property type="match status" value="5"/>
</dbReference>
<dbReference type="PANTHER" id="PTHR24171">
    <property type="entry name" value="ANKYRIN REPEAT DOMAIN-CONTAINING PROTEIN 39-RELATED"/>
    <property type="match status" value="1"/>
</dbReference>
<dbReference type="EMBL" id="CP157942">
    <property type="protein sequence ID" value="XBS67210.1"/>
    <property type="molecule type" value="Genomic_DNA"/>
</dbReference>
<feature type="repeat" description="ANK" evidence="3">
    <location>
        <begin position="125"/>
        <end position="157"/>
    </location>
</feature>
<feature type="repeat" description="ANK" evidence="3">
    <location>
        <begin position="191"/>
        <end position="223"/>
    </location>
</feature>
<dbReference type="RefSeq" id="WP_349967748.1">
    <property type="nucleotide sequence ID" value="NZ_CP157942.1"/>
</dbReference>
<accession>A0AAU7Q2N8</accession>
<feature type="repeat" description="ANK" evidence="3">
    <location>
        <begin position="339"/>
        <end position="371"/>
    </location>
</feature>
<sequence>MTSNLFTDEMSDFLDMVRKLLDKGAKIYTRNKGGFTPLGLVKRGSDLEMFFFNYQDNSGSTLLHHAAFGNDPKLIKFLLNELKFNINIINEEGNTPLHVAARYGRLDAVKGLLSRRANIDARNNVNNTPLHIAARYGQLDVVRELLDKKAKIYTGNKAGNAPLHVAARYGQLDVVKELLDKKAKIYTGNKAGNAPLHVAARYGQLDVVKELLDKKVKINTENGIGSTPLHVAARYGQLDVVKELLTRRANIDDENKKGNTPLYVADINAKNNNNSTALHVAARYGHLNIVRELLDKKAKIYAKNTVGNTPLHVAARYGHLNIVREFLKRGAKTNAENKKSDTPLHVAARHDYLDVIKELLNKWAKINAKNSIGDTPLHVAARHGHLNIVRELLKRGANMYAENNDDLIPFELVNNESKLEVVNFLLDLKSDHGYTLMHYAVENNKTNLIGSLSRLWREDEINTYYDDIPLELTSGAKNTFSLINNLLNWIKSSIGRLLGSSSALPETSTNYSNTAGTSQFSREVCVSNNVGLAFFLLQSFLDKKYPLPKFCSITPEKALANTLNIVEEFEKALEKTARQSGVLVKAFDFFKVYSDIAGQVRNERYSQIPNILYLAAKEVCPKNEKFLSILKGNIEKMFDEQQVVDSGYQSNDIADNKPRSYLNNITVEKQLQIMLFLPEVV</sequence>
<dbReference type="InterPro" id="IPR036770">
    <property type="entry name" value="Ankyrin_rpt-contain_sf"/>
</dbReference>
<dbReference type="PANTHER" id="PTHR24171:SF8">
    <property type="entry name" value="BRCA1-ASSOCIATED RING DOMAIN PROTEIN 1"/>
    <property type="match status" value="1"/>
</dbReference>
<reference evidence="4" key="1">
    <citation type="submission" date="2024-06" db="EMBL/GenBank/DDBJ databases">
        <authorList>
            <person name="Dussert Y."/>
            <person name="Peccoud J."/>
            <person name="Pigeault R."/>
        </authorList>
    </citation>
    <scope>NUCLEOTIDE SEQUENCE</scope>
    <source>
        <strain evidence="4">WArc</strain>
    </source>
</reference>
<dbReference type="SMART" id="SM00248">
    <property type="entry name" value="ANK"/>
    <property type="match status" value="11"/>
</dbReference>
<feature type="repeat" description="ANK" evidence="3">
    <location>
        <begin position="158"/>
        <end position="190"/>
    </location>
</feature>
<feature type="repeat" description="ANK" evidence="3">
    <location>
        <begin position="92"/>
        <end position="124"/>
    </location>
</feature>
<dbReference type="PRINTS" id="PR01415">
    <property type="entry name" value="ANKYRIN"/>
</dbReference>
<feature type="repeat" description="ANK" evidence="3">
    <location>
        <begin position="273"/>
        <end position="305"/>
    </location>
</feature>
<evidence type="ECO:0000256" key="1">
    <source>
        <dbReference type="ARBA" id="ARBA00022737"/>
    </source>
</evidence>